<dbReference type="EMBL" id="JBJIAA010000011">
    <property type="protein sequence ID" value="MFL0251561.1"/>
    <property type="molecule type" value="Genomic_DNA"/>
</dbReference>
<feature type="domain" description="OB-fold nucleic acid binding" evidence="8">
    <location>
        <begin position="6"/>
        <end position="101"/>
    </location>
</feature>
<sequence length="398" mass="45164">MYIKVLTVSELNSYIKKVMDSDFILGNAYIKGEISNFKLHTSGHAYFSLKDENGKINCIMFRSDVQNLKFIPENGMKVNVKGRVSVYIKDGAYQLYANEIELEGMGELYIAFEKLKEKLSKKGMFDEKHKRDIPLYPSRVGVITSKTGAAVRDIINVSRRRNKNIDILIYPVLVQGVNAAKEIIKGIQYMNDKADVDTIIIARGGGSIEELWAFNDENLAYAVYNSKKPVVTGVGHETDFTIVDFVSDMRAPTPSAAAEIAVPDLMQFSDRLHTMKRRLAAVTDRYFENKRNELELKKKLIENNSPESFIVNGYSILEKLQELLLIKTKRKLEIQREKLLKYKSILASNNPQNVLSKGYSIIKNKDGEFIDNVETLKNENDIVVIMKDGAIETSLIIK</sequence>
<comment type="catalytic activity">
    <reaction evidence="5 6">
        <text>Exonucleolytic cleavage in either 5'- to 3'- or 3'- to 5'-direction to yield nucleoside 5'-phosphates.</text>
        <dbReference type="EC" id="3.1.11.6"/>
    </reaction>
</comment>
<dbReference type="CDD" id="cd04489">
    <property type="entry name" value="ExoVII_LU_OBF"/>
    <property type="match status" value="1"/>
</dbReference>
<evidence type="ECO:0000256" key="5">
    <source>
        <dbReference type="HAMAP-Rule" id="MF_00378"/>
    </source>
</evidence>
<keyword evidence="4 5" id="KW-0269">Exonuclease</keyword>
<dbReference type="PANTHER" id="PTHR30008">
    <property type="entry name" value="EXODEOXYRIBONUCLEASE 7 LARGE SUBUNIT"/>
    <property type="match status" value="1"/>
</dbReference>
<proteinExistence type="inferred from homology"/>
<evidence type="ECO:0000313" key="10">
    <source>
        <dbReference type="Proteomes" id="UP001623592"/>
    </source>
</evidence>
<dbReference type="Pfam" id="PF13742">
    <property type="entry name" value="tRNA_anti_2"/>
    <property type="match status" value="1"/>
</dbReference>
<comment type="similarity">
    <text evidence="5 6">Belongs to the XseA family.</text>
</comment>
<organism evidence="9 10">
    <name type="scientific">Clostridium neuense</name>
    <dbReference type="NCBI Taxonomy" id="1728934"/>
    <lineage>
        <taxon>Bacteria</taxon>
        <taxon>Bacillati</taxon>
        <taxon>Bacillota</taxon>
        <taxon>Clostridia</taxon>
        <taxon>Eubacteriales</taxon>
        <taxon>Clostridiaceae</taxon>
        <taxon>Clostridium</taxon>
    </lineage>
</organism>
<feature type="domain" description="Exonuclease VII large subunit C-terminal" evidence="7">
    <location>
        <begin position="124"/>
        <end position="310"/>
    </location>
</feature>
<comment type="subcellular location">
    <subcellularLocation>
        <location evidence="5 6">Cytoplasm</location>
    </subcellularLocation>
</comment>
<dbReference type="PANTHER" id="PTHR30008:SF0">
    <property type="entry name" value="EXODEOXYRIBONUCLEASE 7 LARGE SUBUNIT"/>
    <property type="match status" value="1"/>
</dbReference>
<dbReference type="GO" id="GO:0008855">
    <property type="term" value="F:exodeoxyribonuclease VII activity"/>
    <property type="evidence" value="ECO:0007669"/>
    <property type="project" value="UniProtKB-EC"/>
</dbReference>
<comment type="function">
    <text evidence="5">Bidirectionally degrades single-stranded DNA into large acid-insoluble oligonucleotides, which are then degraded further into small acid-soluble oligonucleotides.</text>
</comment>
<keyword evidence="10" id="KW-1185">Reference proteome</keyword>
<dbReference type="NCBIfam" id="TIGR00237">
    <property type="entry name" value="xseA"/>
    <property type="match status" value="1"/>
</dbReference>
<keyword evidence="3 5" id="KW-0378">Hydrolase</keyword>
<dbReference type="InterPro" id="IPR003753">
    <property type="entry name" value="Exonuc_VII_L"/>
</dbReference>
<reference evidence="9 10" key="1">
    <citation type="submission" date="2024-11" db="EMBL/GenBank/DDBJ databases">
        <authorList>
            <person name="Heng Y.C."/>
            <person name="Lim A.C.H."/>
            <person name="Lee J.K.Y."/>
            <person name="Kittelmann S."/>
        </authorList>
    </citation>
    <scope>NUCLEOTIDE SEQUENCE [LARGE SCALE GENOMIC DNA]</scope>
    <source>
        <strain evidence="9 10">WILCCON 0114</strain>
    </source>
</reference>
<evidence type="ECO:0000259" key="8">
    <source>
        <dbReference type="Pfam" id="PF13742"/>
    </source>
</evidence>
<keyword evidence="1 5" id="KW-0963">Cytoplasm</keyword>
<comment type="subunit">
    <text evidence="5">Heterooligomer composed of large and small subunits.</text>
</comment>
<keyword evidence="2 5" id="KW-0540">Nuclease</keyword>
<evidence type="ECO:0000256" key="6">
    <source>
        <dbReference type="RuleBase" id="RU004355"/>
    </source>
</evidence>
<dbReference type="InterPro" id="IPR020579">
    <property type="entry name" value="Exonuc_VII_lsu_C"/>
</dbReference>
<dbReference type="EC" id="3.1.11.6" evidence="5"/>
<dbReference type="InterPro" id="IPR025824">
    <property type="entry name" value="OB-fold_nuc-bd_dom"/>
</dbReference>
<dbReference type="Pfam" id="PF02601">
    <property type="entry name" value="Exonuc_VII_L"/>
    <property type="match status" value="1"/>
</dbReference>
<dbReference type="Proteomes" id="UP001623592">
    <property type="component" value="Unassembled WGS sequence"/>
</dbReference>
<evidence type="ECO:0000259" key="7">
    <source>
        <dbReference type="Pfam" id="PF02601"/>
    </source>
</evidence>
<dbReference type="HAMAP" id="MF_00378">
    <property type="entry name" value="Exonuc_7_L"/>
    <property type="match status" value="1"/>
</dbReference>
<evidence type="ECO:0000256" key="3">
    <source>
        <dbReference type="ARBA" id="ARBA00022801"/>
    </source>
</evidence>
<evidence type="ECO:0000256" key="1">
    <source>
        <dbReference type="ARBA" id="ARBA00022490"/>
    </source>
</evidence>
<protein>
    <recommendedName>
        <fullName evidence="5">Exodeoxyribonuclease 7 large subunit</fullName>
        <ecNumber evidence="5">3.1.11.6</ecNumber>
    </recommendedName>
    <alternativeName>
        <fullName evidence="5">Exodeoxyribonuclease VII large subunit</fullName>
        <shortName evidence="5">Exonuclease VII large subunit</shortName>
    </alternativeName>
</protein>
<accession>A0ABW8THB4</accession>
<evidence type="ECO:0000256" key="2">
    <source>
        <dbReference type="ARBA" id="ARBA00022722"/>
    </source>
</evidence>
<evidence type="ECO:0000256" key="4">
    <source>
        <dbReference type="ARBA" id="ARBA00022839"/>
    </source>
</evidence>
<gene>
    <name evidence="5 9" type="primary">xseA</name>
    <name evidence="9" type="ORF">ACJDT4_14155</name>
</gene>
<name>A0ABW8THB4_9CLOT</name>
<evidence type="ECO:0000313" key="9">
    <source>
        <dbReference type="EMBL" id="MFL0251561.1"/>
    </source>
</evidence>
<comment type="caution">
    <text evidence="9">The sequence shown here is derived from an EMBL/GenBank/DDBJ whole genome shotgun (WGS) entry which is preliminary data.</text>
</comment>
<dbReference type="RefSeq" id="WP_406788214.1">
    <property type="nucleotide sequence ID" value="NZ_JBJIAA010000011.1"/>
</dbReference>